<geneLocation type="plasmid" evidence="5 6">
    <name>NT26_p1</name>
</geneLocation>
<dbReference type="PANTHER" id="PTHR30121:SF12">
    <property type="entry name" value="TYPE IV SECRETION SYSTEM PROTEIN CAGE"/>
    <property type="match status" value="1"/>
</dbReference>
<dbReference type="RefSeq" id="WP_052642865.1">
    <property type="nucleotide sequence ID" value="NZ_FO082821.1"/>
</dbReference>
<keyword evidence="5" id="KW-0614">Plasmid</keyword>
<dbReference type="InterPro" id="IPR018145">
    <property type="entry name" value="CagE_TrbE_VirB_cntrl_dom"/>
</dbReference>
<comment type="similarity">
    <text evidence="1">Belongs to the TrbE/VirB4 family.</text>
</comment>
<sequence>MPRDGIADDVPEVTDALDPLTALPAWVKGEKRLSSMLPYVSLVTDRTIRTRGNELMQCIRLEGVNSTTSEDAHLDRIGGLLAGIVAQVGTEFSFYLHKVSKAVDATLPPIPGEGFAAAVDQRWRAHLGRSGLRDKTLTLTVLKRPEASSRLPFGLGASRARHAADTTRRLRKLDEVVGFLLSSFDELKPRLLAASTGELLGFLGSLNTGEEHPLFPRSRFGVIAEDVANTRVTFRGTTIALSDGAVGDKLGAIFAVKNYPAKTDSLMLDELNLPVDMVVTHSFVPINANIMAGRIKRQLRLMQAANDGAVSLAQELELAQDDLESKRLIFGEHHMTVAVYALSQAALDDIAAEIRNISATSGINLISEAFGARAHFMAQHPGNTGARSRKAAITNHNFADLATFHRTPLGKTGREVPWGVPITLFPTPERSGFRFNFHEQGAPDREPTGGHTLILGRPGSGKSVLAAFLMTMARRAGARVFVFDYRAGIEMAVRALGGSYSTVRAGRPTGLNPLQTEIDVRGQAWLADWLASLLERRDRPLTPVQTNRLQEVVRQNASAGHAGLRNWSDFASLLVSTDDEGDLFERMQEWTVDGRYGWIFGANADDTFQIGGSTDADVAGFDLTGILDSESERERMAVLSYLFRRIERVIEDRKPTIIVIDEAWKALDNAYFAERLSNWLVTARKQNAVVVMMTQYASQLERTRTGKTIVEAVPTQVLLPNIRASAADYAILGLSEKELDVLLGVGSTSRLALVRDDRGSVVIDADLSALGPLVTILGGMEKGEALVGPDYRDRPDFWRVT</sequence>
<dbReference type="KEGG" id="rht:NT26_p10308"/>
<dbReference type="InterPro" id="IPR003593">
    <property type="entry name" value="AAA+_ATPase"/>
</dbReference>
<dbReference type="InterPro" id="IPR051162">
    <property type="entry name" value="T4SS_component"/>
</dbReference>
<dbReference type="Gene3D" id="3.40.50.300">
    <property type="entry name" value="P-loop containing nucleotide triphosphate hydrolases"/>
    <property type="match status" value="2"/>
</dbReference>
<dbReference type="Pfam" id="PF03135">
    <property type="entry name" value="CagE_TrbE_VirB"/>
    <property type="match status" value="1"/>
</dbReference>
<keyword evidence="2" id="KW-0547">Nucleotide-binding</keyword>
<evidence type="ECO:0000313" key="5">
    <source>
        <dbReference type="EMBL" id="CCF22329.1"/>
    </source>
</evidence>
<proteinExistence type="inferred from homology"/>
<dbReference type="OrthoDB" id="9816422at2"/>
<evidence type="ECO:0000256" key="1">
    <source>
        <dbReference type="ARBA" id="ARBA00006512"/>
    </source>
</evidence>
<name>L0NN49_9HYPH</name>
<feature type="domain" description="AAA+ ATPase" evidence="4">
    <location>
        <begin position="448"/>
        <end position="723"/>
    </location>
</feature>
<evidence type="ECO:0000256" key="2">
    <source>
        <dbReference type="ARBA" id="ARBA00022741"/>
    </source>
</evidence>
<dbReference type="SMART" id="SM00382">
    <property type="entry name" value="AAA"/>
    <property type="match status" value="1"/>
</dbReference>
<dbReference type="PANTHER" id="PTHR30121">
    <property type="entry name" value="UNCHARACTERIZED PROTEIN YJGR-RELATED"/>
    <property type="match status" value="1"/>
</dbReference>
<accession>L0NN49</accession>
<evidence type="ECO:0000259" key="4">
    <source>
        <dbReference type="SMART" id="SM00382"/>
    </source>
</evidence>
<dbReference type="GO" id="GO:0005524">
    <property type="term" value="F:ATP binding"/>
    <property type="evidence" value="ECO:0007669"/>
    <property type="project" value="UniProtKB-KW"/>
</dbReference>
<dbReference type="SUPFAM" id="SSF52540">
    <property type="entry name" value="P-loop containing nucleoside triphosphate hydrolases"/>
    <property type="match status" value="1"/>
</dbReference>
<organism evidence="5 6">
    <name type="scientific">Pseudorhizobium banfieldiae</name>
    <dbReference type="NCBI Taxonomy" id="1125847"/>
    <lineage>
        <taxon>Bacteria</taxon>
        <taxon>Pseudomonadati</taxon>
        <taxon>Pseudomonadota</taxon>
        <taxon>Alphaproteobacteria</taxon>
        <taxon>Hyphomicrobiales</taxon>
        <taxon>Rhizobiaceae</taxon>
        <taxon>Rhizobium/Agrobacterium group</taxon>
        <taxon>Pseudorhizobium</taxon>
    </lineage>
</organism>
<dbReference type="InterPro" id="IPR027417">
    <property type="entry name" value="P-loop_NTPase"/>
</dbReference>
<gene>
    <name evidence="5" type="primary">avhB4</name>
    <name evidence="5" type="ORF">NT26_p10308</name>
</gene>
<evidence type="ECO:0000313" key="6">
    <source>
        <dbReference type="Proteomes" id="UP000010792"/>
    </source>
</evidence>
<reference evidence="5 6" key="1">
    <citation type="journal article" date="2013" name="Genome Biol. Evol.">
        <title>Life in an arsenic-containing gold mine: genome and physiology of the autotrophic arsenite-oxidizing bacterium rhizobium sp. NT-26.</title>
        <authorList>
            <person name="Andres J."/>
            <person name="Arsene-Ploetze F."/>
            <person name="Barbe V."/>
            <person name="Brochier-Armanet C."/>
            <person name="Cleiss-Arnold J."/>
            <person name="Coppee J.Y."/>
            <person name="Dillies M.A."/>
            <person name="Geist"/>
            <person name="L"/>
            <person name="Joublin A."/>
            <person name="Koechler S."/>
            <person name="Lassalle F."/>
            <person name="Marchal M."/>
            <person name="Medigue C."/>
            <person name="Muller D."/>
            <person name="Nesme X."/>
            <person name="Plewniak F."/>
            <person name="Proux C."/>
            <person name="Ramirez-Bahena M.H."/>
            <person name="Schenowitz C."/>
            <person name="Sismeiro O."/>
            <person name="Vallenet D."/>
            <person name="Santini J.M."/>
            <person name="Bertin P.N."/>
        </authorList>
    </citation>
    <scope>NUCLEOTIDE SEQUENCE [LARGE SCALE GENOMIC DNA]</scope>
    <source>
        <strain evidence="5 6">NT-26</strain>
        <plasmid evidence="5 6">NT26_p1</plasmid>
    </source>
</reference>
<keyword evidence="6" id="KW-1185">Reference proteome</keyword>
<protein>
    <submittedName>
        <fullName evidence="5">Putative Type IV secretion pathway AvhB4/VirB4 family protein</fullName>
    </submittedName>
</protein>
<dbReference type="Proteomes" id="UP000010792">
    <property type="component" value="Plasmid NT26_p1"/>
</dbReference>
<evidence type="ECO:0000256" key="3">
    <source>
        <dbReference type="ARBA" id="ARBA00022840"/>
    </source>
</evidence>
<dbReference type="AlphaFoldDB" id="L0NN49"/>
<keyword evidence="3" id="KW-0067">ATP-binding</keyword>
<dbReference type="EMBL" id="FO082821">
    <property type="protein sequence ID" value="CCF22329.1"/>
    <property type="molecule type" value="Genomic_DNA"/>
</dbReference>